<name>A0A1H8GS48_9BACL</name>
<protein>
    <submittedName>
        <fullName evidence="3">Uncharacterized protein</fullName>
    </submittedName>
</protein>
<reference evidence="2 5" key="2">
    <citation type="submission" date="2021-06" db="EMBL/GenBank/DDBJ databases">
        <title>Whole genome sequence of Paenibacillus sophorae DSM23020 for comparative genomics.</title>
        <authorList>
            <person name="Kim M.-J."/>
            <person name="Lee G."/>
            <person name="Shin J.-H."/>
        </authorList>
    </citation>
    <scope>NUCLEOTIDE SEQUENCE [LARGE SCALE GENOMIC DNA]</scope>
    <source>
        <strain evidence="2 5">DSM 23020</strain>
    </source>
</reference>
<dbReference type="AlphaFoldDB" id="A0A1H8GS48"/>
<dbReference type="EMBL" id="FODH01000001">
    <property type="protein sequence ID" value="SEN46872.1"/>
    <property type="molecule type" value="Genomic_DNA"/>
</dbReference>
<dbReference type="Proteomes" id="UP000683429">
    <property type="component" value="Chromosome"/>
</dbReference>
<reference evidence="3 4" key="1">
    <citation type="submission" date="2016-10" db="EMBL/GenBank/DDBJ databases">
        <authorList>
            <person name="de Groot N.N."/>
        </authorList>
    </citation>
    <scope>NUCLEOTIDE SEQUENCE [LARGE SCALE GENOMIC DNA]</scope>
    <source>
        <strain evidence="3 4">CGMCC 1.10238</strain>
    </source>
</reference>
<evidence type="ECO:0000313" key="4">
    <source>
        <dbReference type="Proteomes" id="UP000198809"/>
    </source>
</evidence>
<proteinExistence type="predicted"/>
<evidence type="ECO:0000256" key="1">
    <source>
        <dbReference type="SAM" id="MobiDB-lite"/>
    </source>
</evidence>
<evidence type="ECO:0000313" key="3">
    <source>
        <dbReference type="EMBL" id="SEN46872.1"/>
    </source>
</evidence>
<dbReference type="Proteomes" id="UP000198809">
    <property type="component" value="Unassembled WGS sequence"/>
</dbReference>
<keyword evidence="5" id="KW-1185">Reference proteome</keyword>
<dbReference type="EMBL" id="CP076607">
    <property type="protein sequence ID" value="QWU14324.1"/>
    <property type="molecule type" value="Genomic_DNA"/>
</dbReference>
<organism evidence="3 4">
    <name type="scientific">Paenibacillus sophorae</name>
    <dbReference type="NCBI Taxonomy" id="1333845"/>
    <lineage>
        <taxon>Bacteria</taxon>
        <taxon>Bacillati</taxon>
        <taxon>Bacillota</taxon>
        <taxon>Bacilli</taxon>
        <taxon>Bacillales</taxon>
        <taxon>Paenibacillaceae</taxon>
        <taxon>Paenibacillus</taxon>
    </lineage>
</organism>
<gene>
    <name evidence="2" type="ORF">KP014_20675</name>
    <name evidence="3" type="ORF">SAMN04487895_101627</name>
</gene>
<dbReference type="RefSeq" id="WP_036588254.1">
    <property type="nucleotide sequence ID" value="NZ_CP076607.1"/>
</dbReference>
<sequence length="80" mass="9629">MAFCLRNLFKKKEKSLVQQNDIVEVTNSIEVKPIEVDGKRFVEVIEKSSEIQRLQKIQQRTKKRRAKQKLQKRIDKIQYQ</sequence>
<feature type="compositionally biased region" description="Basic residues" evidence="1">
    <location>
        <begin position="59"/>
        <end position="71"/>
    </location>
</feature>
<accession>A0A1H8GS48</accession>
<evidence type="ECO:0000313" key="2">
    <source>
        <dbReference type="EMBL" id="QWU14324.1"/>
    </source>
</evidence>
<feature type="region of interest" description="Disordered" evidence="1">
    <location>
        <begin position="56"/>
        <end position="80"/>
    </location>
</feature>
<evidence type="ECO:0000313" key="5">
    <source>
        <dbReference type="Proteomes" id="UP000683429"/>
    </source>
</evidence>
<dbReference type="STRING" id="1333845.SAMN04487895_101627"/>